<dbReference type="Proteomes" id="UP000288805">
    <property type="component" value="Unassembled WGS sequence"/>
</dbReference>
<dbReference type="PANTHER" id="PTHR11439:SF497">
    <property type="entry name" value="CYSTEINE-RICH RLK (RECEPTOR-LIKE PROTEIN KINASE) 8"/>
    <property type="match status" value="1"/>
</dbReference>
<evidence type="ECO:0000313" key="3">
    <source>
        <dbReference type="Proteomes" id="UP000288805"/>
    </source>
</evidence>
<protein>
    <submittedName>
        <fullName evidence="2">Retrovirus-related Pol polyprotein from transposon RE1</fullName>
    </submittedName>
</protein>
<dbReference type="PANTHER" id="PTHR11439">
    <property type="entry name" value="GAG-POL-RELATED RETROTRANSPOSON"/>
    <property type="match status" value="1"/>
</dbReference>
<organism evidence="2 3">
    <name type="scientific">Vitis vinifera</name>
    <name type="common">Grape</name>
    <dbReference type="NCBI Taxonomy" id="29760"/>
    <lineage>
        <taxon>Eukaryota</taxon>
        <taxon>Viridiplantae</taxon>
        <taxon>Streptophyta</taxon>
        <taxon>Embryophyta</taxon>
        <taxon>Tracheophyta</taxon>
        <taxon>Spermatophyta</taxon>
        <taxon>Magnoliopsida</taxon>
        <taxon>eudicotyledons</taxon>
        <taxon>Gunneridae</taxon>
        <taxon>Pentapetalae</taxon>
        <taxon>rosids</taxon>
        <taxon>Vitales</taxon>
        <taxon>Vitaceae</taxon>
        <taxon>Viteae</taxon>
        <taxon>Vitis</taxon>
    </lineage>
</organism>
<gene>
    <name evidence="2" type="primary">RE1_21</name>
    <name evidence="2" type="ORF">CK203_025474</name>
</gene>
<name>A0A438IZS1_VITVI</name>
<dbReference type="InterPro" id="IPR013103">
    <property type="entry name" value="RVT_2"/>
</dbReference>
<dbReference type="Pfam" id="PF07727">
    <property type="entry name" value="RVT_2"/>
    <property type="match status" value="1"/>
</dbReference>
<sequence>MLPNFDDVSHVVECFKLGFVYQRRWPRPTTPLPATDSPLDLVDIEPQRSSRLLDLWINELCKKDFRHYKTITIGILCLVLLEYGVDYAETFAPVAKMTTVRTILAIAASEGWAFLQMDVKNAFLHWDLKEDIYMTPPQGTDSQLIEQLQRHLTTSFHMKDLGRGDYFGWSSGWKFGSYTFGGWCMFLGNALISWKNKKQAHVSKSFTESEYHAMSSTCSKIIAANPVFHEWTKHIEVDCHSIRETFDEGVITLPHISTVLQTADVFTKALTQHRHQFIIDKLLLLDLPASIPIFLYMR</sequence>
<reference evidence="2 3" key="1">
    <citation type="journal article" date="2018" name="PLoS Genet.">
        <title>Population sequencing reveals clonal diversity and ancestral inbreeding in the grapevine cultivar Chardonnay.</title>
        <authorList>
            <person name="Roach M.J."/>
            <person name="Johnson D.L."/>
            <person name="Bohlmann J."/>
            <person name="van Vuuren H.J."/>
            <person name="Jones S.J."/>
            <person name="Pretorius I.S."/>
            <person name="Schmidt S.A."/>
            <person name="Borneman A.R."/>
        </authorList>
    </citation>
    <scope>NUCLEOTIDE SEQUENCE [LARGE SCALE GENOMIC DNA]</scope>
    <source>
        <strain evidence="3">cv. Chardonnay</strain>
        <tissue evidence="2">Leaf</tissue>
    </source>
</reference>
<dbReference type="AlphaFoldDB" id="A0A438IZS1"/>
<accession>A0A438IZS1</accession>
<comment type="caution">
    <text evidence="2">The sequence shown here is derived from an EMBL/GenBank/DDBJ whole genome shotgun (WGS) entry which is preliminary data.</text>
</comment>
<dbReference type="CDD" id="cd09272">
    <property type="entry name" value="RNase_HI_RT_Ty1"/>
    <property type="match status" value="1"/>
</dbReference>
<proteinExistence type="predicted"/>
<evidence type="ECO:0000259" key="1">
    <source>
        <dbReference type="Pfam" id="PF07727"/>
    </source>
</evidence>
<evidence type="ECO:0000313" key="2">
    <source>
        <dbReference type="EMBL" id="RVX02205.1"/>
    </source>
</evidence>
<feature type="domain" description="Reverse transcriptase Ty1/copia-type" evidence="1">
    <location>
        <begin position="84"/>
        <end position="141"/>
    </location>
</feature>
<dbReference type="EMBL" id="QGNW01000072">
    <property type="protein sequence ID" value="RVX02205.1"/>
    <property type="molecule type" value="Genomic_DNA"/>
</dbReference>